<evidence type="ECO:0000313" key="3">
    <source>
        <dbReference type="Proteomes" id="UP000199111"/>
    </source>
</evidence>
<sequence>MRSMVPELEREPSDVRTVLLRPDPGGSGRA</sequence>
<protein>
    <submittedName>
        <fullName evidence="2">Uncharacterized protein</fullName>
    </submittedName>
</protein>
<dbReference type="AlphaFoldDB" id="A0A1I3Y5Y0"/>
<reference evidence="3" key="1">
    <citation type="submission" date="2016-10" db="EMBL/GenBank/DDBJ databases">
        <authorList>
            <person name="Varghese N."/>
            <person name="Submissions S."/>
        </authorList>
    </citation>
    <scope>NUCLEOTIDE SEQUENCE [LARGE SCALE GENOMIC DNA]</scope>
    <source>
        <strain evidence="3">CGMCC 4.2126</strain>
    </source>
</reference>
<accession>A0A1I3Y5Y0</accession>
<evidence type="ECO:0000256" key="1">
    <source>
        <dbReference type="SAM" id="MobiDB-lite"/>
    </source>
</evidence>
<name>A0A1I3Y5Y0_9ACTN</name>
<proteinExistence type="predicted"/>
<feature type="region of interest" description="Disordered" evidence="1">
    <location>
        <begin position="1"/>
        <end position="30"/>
    </location>
</feature>
<evidence type="ECO:0000313" key="2">
    <source>
        <dbReference type="EMBL" id="SFK27274.1"/>
    </source>
</evidence>
<organism evidence="2 3">
    <name type="scientific">Streptosporangium canum</name>
    <dbReference type="NCBI Taxonomy" id="324952"/>
    <lineage>
        <taxon>Bacteria</taxon>
        <taxon>Bacillati</taxon>
        <taxon>Actinomycetota</taxon>
        <taxon>Actinomycetes</taxon>
        <taxon>Streptosporangiales</taxon>
        <taxon>Streptosporangiaceae</taxon>
        <taxon>Streptosporangium</taxon>
    </lineage>
</organism>
<dbReference type="Proteomes" id="UP000199111">
    <property type="component" value="Unassembled WGS sequence"/>
</dbReference>
<keyword evidence="3" id="KW-1185">Reference proteome</keyword>
<gene>
    <name evidence="2" type="ORF">SAMN05216275_12147</name>
</gene>
<dbReference type="EMBL" id="FOQY01000021">
    <property type="protein sequence ID" value="SFK27274.1"/>
    <property type="molecule type" value="Genomic_DNA"/>
</dbReference>